<dbReference type="NCBIfam" id="NF047665">
    <property type="entry name" value="LIC10362_fam"/>
    <property type="match status" value="1"/>
</dbReference>
<name>A0A4Z1A462_9LEPT</name>
<feature type="transmembrane region" description="Helical" evidence="1">
    <location>
        <begin position="78"/>
        <end position="97"/>
    </location>
</feature>
<comment type="caution">
    <text evidence="2">The sequence shown here is derived from an EMBL/GenBank/DDBJ whole genome shotgun (WGS) entry which is preliminary data.</text>
</comment>
<reference evidence="2" key="1">
    <citation type="journal article" date="2019" name="PLoS Negl. Trop. Dis.">
        <title>Revisiting the worldwide diversity of Leptospira species in the environment.</title>
        <authorList>
            <person name="Vincent A.T."/>
            <person name="Schiettekatte O."/>
            <person name="Bourhy P."/>
            <person name="Veyrier F.J."/>
            <person name="Picardeau M."/>
        </authorList>
    </citation>
    <scope>NUCLEOTIDE SEQUENCE [LARGE SCALE GENOMIC DNA]</scope>
    <source>
        <strain evidence="2">201702451</strain>
    </source>
</reference>
<keyword evidence="1" id="KW-0812">Transmembrane</keyword>
<organism evidence="2 3">
    <name type="scientific">Leptospira jelokensis</name>
    <dbReference type="NCBI Taxonomy" id="2484931"/>
    <lineage>
        <taxon>Bacteria</taxon>
        <taxon>Pseudomonadati</taxon>
        <taxon>Spirochaetota</taxon>
        <taxon>Spirochaetia</taxon>
        <taxon>Leptospirales</taxon>
        <taxon>Leptospiraceae</taxon>
        <taxon>Leptospira</taxon>
    </lineage>
</organism>
<dbReference type="AlphaFoldDB" id="A0A4Z1A462"/>
<keyword evidence="1" id="KW-0472">Membrane</keyword>
<evidence type="ECO:0000313" key="3">
    <source>
        <dbReference type="Proteomes" id="UP000297567"/>
    </source>
</evidence>
<keyword evidence="3" id="KW-1185">Reference proteome</keyword>
<evidence type="ECO:0000256" key="1">
    <source>
        <dbReference type="SAM" id="Phobius"/>
    </source>
</evidence>
<accession>A0A4Z1A462</accession>
<feature type="transmembrane region" description="Helical" evidence="1">
    <location>
        <begin position="50"/>
        <end position="71"/>
    </location>
</feature>
<dbReference type="Proteomes" id="UP000297567">
    <property type="component" value="Unassembled WGS sequence"/>
</dbReference>
<proteinExistence type="predicted"/>
<dbReference type="EMBL" id="RQGH01000011">
    <property type="protein sequence ID" value="TGL72167.1"/>
    <property type="molecule type" value="Genomic_DNA"/>
</dbReference>
<evidence type="ECO:0000313" key="2">
    <source>
        <dbReference type="EMBL" id="TGL72167.1"/>
    </source>
</evidence>
<gene>
    <name evidence="2" type="ORF">EHQ62_04825</name>
</gene>
<sequence>MFFLFVHLFLFLLLSSLYWFRFRSQAEGPKGNLLIEVQNASKDWKKTPHLVLLLAFVLFLLLPLTLGFQFYLRSDANVLVVIVGIIWAYNWSKYSFFRE</sequence>
<protein>
    <submittedName>
        <fullName evidence="2">Uncharacterized protein</fullName>
    </submittedName>
</protein>
<dbReference type="RefSeq" id="WP_135641097.1">
    <property type="nucleotide sequence ID" value="NZ_RQGH01000011.1"/>
</dbReference>
<keyword evidence="1" id="KW-1133">Transmembrane helix</keyword>